<evidence type="ECO:0000256" key="11">
    <source>
        <dbReference type="SAM" id="SignalP"/>
    </source>
</evidence>
<feature type="domain" description="Sodium/calcium exchanger membrane region" evidence="12">
    <location>
        <begin position="687"/>
        <end position="843"/>
    </location>
</feature>
<feature type="transmembrane region" description="Helical" evidence="10">
    <location>
        <begin position="676"/>
        <end position="698"/>
    </location>
</feature>
<dbReference type="PANTHER" id="PTHR12266:SF0">
    <property type="entry name" value="MITOCHONDRIAL SODIUM_CALCIUM EXCHANGER PROTEIN"/>
    <property type="match status" value="1"/>
</dbReference>
<name>A0A150H2K2_GONPE</name>
<evidence type="ECO:0000313" key="14">
    <source>
        <dbReference type="Proteomes" id="UP000075714"/>
    </source>
</evidence>
<evidence type="ECO:0000313" key="13">
    <source>
        <dbReference type="EMBL" id="KXZ55820.1"/>
    </source>
</evidence>
<feature type="transmembrane region" description="Helical" evidence="10">
    <location>
        <begin position="592"/>
        <end position="609"/>
    </location>
</feature>
<evidence type="ECO:0000256" key="1">
    <source>
        <dbReference type="ARBA" id="ARBA00004141"/>
    </source>
</evidence>
<dbReference type="InterPro" id="IPR044880">
    <property type="entry name" value="NCX_ion-bd_dom_sf"/>
</dbReference>
<feature type="transmembrane region" description="Helical" evidence="10">
    <location>
        <begin position="225"/>
        <end position="243"/>
    </location>
</feature>
<evidence type="ECO:0000256" key="8">
    <source>
        <dbReference type="ARBA" id="ARBA00038187"/>
    </source>
</evidence>
<evidence type="ECO:0000256" key="3">
    <source>
        <dbReference type="ARBA" id="ARBA00022692"/>
    </source>
</evidence>
<dbReference type="EMBL" id="LSYV01000003">
    <property type="protein sequence ID" value="KXZ55820.1"/>
    <property type="molecule type" value="Genomic_DNA"/>
</dbReference>
<feature type="compositionally biased region" description="Basic residues" evidence="9">
    <location>
        <begin position="382"/>
        <end position="391"/>
    </location>
</feature>
<dbReference type="OrthoDB" id="407410at2759"/>
<keyword evidence="3 10" id="KW-0812">Transmembrane</keyword>
<keyword evidence="6 10" id="KW-0472">Membrane</keyword>
<evidence type="ECO:0000256" key="2">
    <source>
        <dbReference type="ARBA" id="ARBA00022448"/>
    </source>
</evidence>
<dbReference type="Proteomes" id="UP000075714">
    <property type="component" value="Unassembled WGS sequence"/>
</dbReference>
<dbReference type="PANTHER" id="PTHR12266">
    <property type="entry name" value="NA+/CA2+ K+ INDEPENDENT EXCHANGER"/>
    <property type="match status" value="1"/>
</dbReference>
<dbReference type="Gene3D" id="1.20.1420.30">
    <property type="entry name" value="NCX, central ion-binding region"/>
    <property type="match status" value="2"/>
</dbReference>
<feature type="compositionally biased region" description="Gly residues" evidence="9">
    <location>
        <begin position="394"/>
        <end position="408"/>
    </location>
</feature>
<feature type="transmembrane region" description="Helical" evidence="10">
    <location>
        <begin position="792"/>
        <end position="811"/>
    </location>
</feature>
<feature type="transmembrane region" description="Helical" evidence="10">
    <location>
        <begin position="750"/>
        <end position="772"/>
    </location>
</feature>
<reference evidence="14" key="1">
    <citation type="journal article" date="2016" name="Nat. Commun.">
        <title>The Gonium pectorale genome demonstrates co-option of cell cycle regulation during the evolution of multicellularity.</title>
        <authorList>
            <person name="Hanschen E.R."/>
            <person name="Marriage T.N."/>
            <person name="Ferris P.J."/>
            <person name="Hamaji T."/>
            <person name="Toyoda A."/>
            <person name="Fujiyama A."/>
            <person name="Neme R."/>
            <person name="Noguchi H."/>
            <person name="Minakuchi Y."/>
            <person name="Suzuki M."/>
            <person name="Kawai-Toyooka H."/>
            <person name="Smith D.R."/>
            <person name="Sparks H."/>
            <person name="Anderson J."/>
            <person name="Bakaric R."/>
            <person name="Luria V."/>
            <person name="Karger A."/>
            <person name="Kirschner M.W."/>
            <person name="Durand P.M."/>
            <person name="Michod R.E."/>
            <person name="Nozaki H."/>
            <person name="Olson B.J."/>
        </authorList>
    </citation>
    <scope>NUCLEOTIDE SEQUENCE [LARGE SCALE GENOMIC DNA]</scope>
    <source>
        <strain evidence="14">NIES-2863</strain>
    </source>
</reference>
<feature type="signal peptide" evidence="11">
    <location>
        <begin position="1"/>
        <end position="29"/>
    </location>
</feature>
<dbReference type="GO" id="GO:0006814">
    <property type="term" value="P:sodium ion transport"/>
    <property type="evidence" value="ECO:0007669"/>
    <property type="project" value="UniProtKB-KW"/>
</dbReference>
<organism evidence="13 14">
    <name type="scientific">Gonium pectorale</name>
    <name type="common">Green alga</name>
    <dbReference type="NCBI Taxonomy" id="33097"/>
    <lineage>
        <taxon>Eukaryota</taxon>
        <taxon>Viridiplantae</taxon>
        <taxon>Chlorophyta</taxon>
        <taxon>core chlorophytes</taxon>
        <taxon>Chlorophyceae</taxon>
        <taxon>CS clade</taxon>
        <taxon>Chlamydomonadales</taxon>
        <taxon>Volvocaceae</taxon>
        <taxon>Gonium</taxon>
    </lineage>
</organism>
<dbReference type="InterPro" id="IPR051359">
    <property type="entry name" value="CaCA_antiporter"/>
</dbReference>
<accession>A0A150H2K2</accession>
<feature type="transmembrane region" description="Helical" evidence="10">
    <location>
        <begin position="163"/>
        <end position="182"/>
    </location>
</feature>
<feature type="compositionally biased region" description="Polar residues" evidence="9">
    <location>
        <begin position="443"/>
        <end position="452"/>
    </location>
</feature>
<keyword evidence="7" id="KW-0739">Sodium transport</keyword>
<feature type="transmembrane region" description="Helical" evidence="10">
    <location>
        <begin position="203"/>
        <end position="219"/>
    </location>
</feature>
<dbReference type="STRING" id="33097.A0A150H2K2"/>
<keyword evidence="14" id="KW-1185">Reference proteome</keyword>
<dbReference type="Pfam" id="PF01699">
    <property type="entry name" value="Na_Ca_ex"/>
    <property type="match status" value="2"/>
</dbReference>
<keyword evidence="2" id="KW-0813">Transport</keyword>
<evidence type="ECO:0000256" key="6">
    <source>
        <dbReference type="ARBA" id="ARBA00023136"/>
    </source>
</evidence>
<dbReference type="InterPro" id="IPR004837">
    <property type="entry name" value="NaCa_Exmemb"/>
</dbReference>
<dbReference type="GO" id="GO:0016020">
    <property type="term" value="C:membrane"/>
    <property type="evidence" value="ECO:0007669"/>
    <property type="project" value="UniProtKB-SubCell"/>
</dbReference>
<keyword evidence="5" id="KW-0915">Sodium</keyword>
<evidence type="ECO:0000256" key="7">
    <source>
        <dbReference type="ARBA" id="ARBA00023201"/>
    </source>
</evidence>
<feature type="transmembrane region" description="Helical" evidence="10">
    <location>
        <begin position="823"/>
        <end position="843"/>
    </location>
</feature>
<feature type="domain" description="Sodium/calcium exchanger membrane region" evidence="12">
    <location>
        <begin position="105"/>
        <end position="242"/>
    </location>
</feature>
<feature type="transmembrane region" description="Helical" evidence="10">
    <location>
        <begin position="705"/>
        <end position="730"/>
    </location>
</feature>
<evidence type="ECO:0000256" key="4">
    <source>
        <dbReference type="ARBA" id="ARBA00022989"/>
    </source>
</evidence>
<keyword evidence="4 10" id="KW-1133">Transmembrane helix</keyword>
<dbReference type="GO" id="GO:0008324">
    <property type="term" value="F:monoatomic cation transmembrane transporter activity"/>
    <property type="evidence" value="ECO:0007669"/>
    <property type="project" value="TreeGrafter"/>
</dbReference>
<evidence type="ECO:0000256" key="5">
    <source>
        <dbReference type="ARBA" id="ARBA00023053"/>
    </source>
</evidence>
<protein>
    <recommendedName>
        <fullName evidence="12">Sodium/calcium exchanger membrane region domain-containing protein</fullName>
    </recommendedName>
</protein>
<feature type="transmembrane region" description="Helical" evidence="10">
    <location>
        <begin position="89"/>
        <end position="111"/>
    </location>
</feature>
<comment type="similarity">
    <text evidence="8">Belongs to the Ca(2+):cation antiporter (CaCA) (TC 2.A.19) family. Cation/calcium exchanger (CCX) subfamily.</text>
</comment>
<sequence length="847" mass="87471">MGFHRPGTWRHMACALLLSVAVSAHCAAAQDSPEPQPPPAPAPAPAYTCDRLDRVPPAERCPFVLAECESDSRLPYTVWYHCHVAPRGVFVSALFTLALVCLLPLLFTLLGDTAEIYFSPIMTHISQSIPKMRPRFAGVTFVAIGNGAPDLSSNISAIRNGDVLLSAGALTGAAMFVQCVVASEVMRASRGPVKCRGATLRDVAIYSASVLLVLAAFWHGRIGNWFIACAALLYLTYAVWVFVGDEWHERGRPAATTVWAGFRSAVEGRFGSRRGGDEGLLPWAQVDLSPGLGGGQGGTGGADELTAPLVPVADMEARSGPAGISSRPTSPEGRQPAPRQAHHHHLVSAKAYQSMVWADLNPEDRRLPTTAEADGEGDAAAGRRRRGRRQRSGGTHGGRGGGGGGGAAGSSLELGQTGYVAPRAPPAPEASNLAANASGGGSQLFTLSSQDGSVLPAPAPVDAVPAGPTGGPSASGAAQAGVAGAAGRSGSAGGVARLADPWVGEGSQDGYATSEEEDAGLLEAYRRVGGKGGAGGAGGGGGSDADEVSVASSRRQAAPLGLWERVRHELTVGAAAEWDELPPDNLRARWRALSFPLLLPIYAALRFTIPFVDPATYSRRWLLATCVGAPLLAATYVAPGSLVALLVAGAAGAALAAAVGYFTAGEEDALPDWDCGSGFAFGPAGFAVFGFFMGVLWIDTLASEAVGIISLLAGVLRVPASVMGLTLMAWGNSLGDFFGNPAMARRGAPTMALTACFAGPLFNMLASLALGFGSYFARRRVGHADVQLRPEVALGCVFLVTYNAVVAATGLANGGRLPERFYLFARAYYATYFAAACFLGLWAGQSA</sequence>
<evidence type="ECO:0000256" key="9">
    <source>
        <dbReference type="SAM" id="MobiDB-lite"/>
    </source>
</evidence>
<comment type="subcellular location">
    <subcellularLocation>
        <location evidence="1">Membrane</location>
        <topology evidence="1">Multi-pass membrane protein</topology>
    </subcellularLocation>
</comment>
<comment type="caution">
    <text evidence="13">The sequence shown here is derived from an EMBL/GenBank/DDBJ whole genome shotgun (WGS) entry which is preliminary data.</text>
</comment>
<feature type="region of interest" description="Disordered" evidence="9">
    <location>
        <begin position="367"/>
        <end position="413"/>
    </location>
</feature>
<dbReference type="AlphaFoldDB" id="A0A150H2K2"/>
<proteinExistence type="inferred from homology"/>
<feature type="compositionally biased region" description="Low complexity" evidence="9">
    <location>
        <begin position="454"/>
        <end position="478"/>
    </location>
</feature>
<keyword evidence="7" id="KW-0406">Ion transport</keyword>
<keyword evidence="11" id="KW-0732">Signal</keyword>
<evidence type="ECO:0000256" key="10">
    <source>
        <dbReference type="SAM" id="Phobius"/>
    </source>
</evidence>
<gene>
    <name evidence="13" type="ORF">GPECTOR_2g1371</name>
</gene>
<feature type="chain" id="PRO_5007562343" description="Sodium/calcium exchanger membrane region domain-containing protein" evidence="11">
    <location>
        <begin position="30"/>
        <end position="847"/>
    </location>
</feature>
<feature type="transmembrane region" description="Helical" evidence="10">
    <location>
        <begin position="645"/>
        <end position="664"/>
    </location>
</feature>
<evidence type="ECO:0000259" key="12">
    <source>
        <dbReference type="Pfam" id="PF01699"/>
    </source>
</evidence>
<feature type="region of interest" description="Disordered" evidence="9">
    <location>
        <begin position="318"/>
        <end position="346"/>
    </location>
</feature>
<feature type="region of interest" description="Disordered" evidence="9">
    <location>
        <begin position="442"/>
        <end position="478"/>
    </location>
</feature>
<feature type="transmembrane region" description="Helical" evidence="10">
    <location>
        <begin position="621"/>
        <end position="638"/>
    </location>
</feature>